<name>A0ABX1J6W5_9PSEU</name>
<feature type="domain" description="Roadblock/LAMTOR2" evidence="1">
    <location>
        <begin position="1"/>
        <end position="87"/>
    </location>
</feature>
<evidence type="ECO:0000259" key="1">
    <source>
        <dbReference type="SMART" id="SM00960"/>
    </source>
</evidence>
<dbReference type="SUPFAM" id="SSF103196">
    <property type="entry name" value="Roadblock/LC7 domain"/>
    <property type="match status" value="1"/>
</dbReference>
<comment type="caution">
    <text evidence="2">The sequence shown here is derived from an EMBL/GenBank/DDBJ whole genome shotgun (WGS) entry which is preliminary data.</text>
</comment>
<dbReference type="EMBL" id="JAAXLS010000010">
    <property type="protein sequence ID" value="NKQ54654.1"/>
    <property type="molecule type" value="Genomic_DNA"/>
</dbReference>
<dbReference type="Gene3D" id="3.30.450.30">
    <property type="entry name" value="Dynein light chain 2a, cytoplasmic"/>
    <property type="match status" value="1"/>
</dbReference>
<dbReference type="SMART" id="SM00960">
    <property type="entry name" value="Robl_LC7"/>
    <property type="match status" value="1"/>
</dbReference>
<dbReference type="InterPro" id="IPR004942">
    <property type="entry name" value="Roadblock/LAMTOR2_dom"/>
</dbReference>
<reference evidence="2 3" key="1">
    <citation type="submission" date="2020-04" db="EMBL/GenBank/DDBJ databases">
        <title>Novel species.</title>
        <authorList>
            <person name="Teo W.F.A."/>
            <person name="Lipun K."/>
            <person name="Srisuk N."/>
            <person name="Duangmal K."/>
        </authorList>
    </citation>
    <scope>NUCLEOTIDE SEQUENCE [LARGE SCALE GENOMIC DNA]</scope>
    <source>
        <strain evidence="2 3">K13G38</strain>
    </source>
</reference>
<organism evidence="2 3">
    <name type="scientific">Amycolatopsis acididurans</name>
    <dbReference type="NCBI Taxonomy" id="2724524"/>
    <lineage>
        <taxon>Bacteria</taxon>
        <taxon>Bacillati</taxon>
        <taxon>Actinomycetota</taxon>
        <taxon>Actinomycetes</taxon>
        <taxon>Pseudonocardiales</taxon>
        <taxon>Pseudonocardiaceae</taxon>
        <taxon>Amycolatopsis</taxon>
    </lineage>
</organism>
<dbReference type="Pfam" id="PF03259">
    <property type="entry name" value="Robl_LC7"/>
    <property type="match status" value="1"/>
</dbReference>
<sequence>MRALRERVPGITGTLIAAIDGLLVVEDLAEGIDPDGLSALAAAGLGLCRRTAIAVDQGMFRHNVIAGSGGYLAVYAIGENGLLAVLGDEGLAIERLHQEAGPTIDHLGATLSAVQPTAS</sequence>
<protein>
    <submittedName>
        <fullName evidence="2">Dynein regulation protein LC7</fullName>
    </submittedName>
</protein>
<proteinExistence type="predicted"/>
<accession>A0ABX1J6W5</accession>
<evidence type="ECO:0000313" key="2">
    <source>
        <dbReference type="EMBL" id="NKQ54654.1"/>
    </source>
</evidence>
<keyword evidence="3" id="KW-1185">Reference proteome</keyword>
<gene>
    <name evidence="2" type="ORF">HFP15_17365</name>
</gene>
<dbReference type="Proteomes" id="UP000715441">
    <property type="component" value="Unassembled WGS sequence"/>
</dbReference>
<evidence type="ECO:0000313" key="3">
    <source>
        <dbReference type="Proteomes" id="UP000715441"/>
    </source>
</evidence>